<dbReference type="Proteomes" id="UP001243375">
    <property type="component" value="Unassembled WGS sequence"/>
</dbReference>
<keyword evidence="2" id="KW-1185">Reference proteome</keyword>
<accession>A0ACC2WQD4</accession>
<reference evidence="1" key="1">
    <citation type="submission" date="2023-04" db="EMBL/GenBank/DDBJ databases">
        <title>Draft Genome sequencing of Naganishia species isolated from polar environments using Oxford Nanopore Technology.</title>
        <authorList>
            <person name="Leo P."/>
            <person name="Venkateswaran K."/>
        </authorList>
    </citation>
    <scope>NUCLEOTIDE SEQUENCE</scope>
    <source>
        <strain evidence="1">MNA-CCFEE 5425</strain>
    </source>
</reference>
<dbReference type="EMBL" id="JASBWU010000021">
    <property type="protein sequence ID" value="KAJ9113616.1"/>
    <property type="molecule type" value="Genomic_DNA"/>
</dbReference>
<evidence type="ECO:0000313" key="1">
    <source>
        <dbReference type="EMBL" id="KAJ9113616.1"/>
    </source>
</evidence>
<proteinExistence type="predicted"/>
<evidence type="ECO:0000313" key="2">
    <source>
        <dbReference type="Proteomes" id="UP001243375"/>
    </source>
</evidence>
<sequence>MAYLATSPDRLISRLLTRNLHLLALKMSTYLHLRPEPVLKHWACAKIAAATMNSGAGGGREDEELRKIIVRKYETEGGKGAGGYAEIARRAWQLGRNKLATKLLDHERRPAEQVPLLLSMKEDRLALVKAVDSGDSDLDDGSAKLAPAAKLLQVYGKEGDKDLLRDFYYQDDRWLDGALLSIEEAGETEHAQERLASWQHAVKDLAQDKERSFEHKVRL</sequence>
<comment type="caution">
    <text evidence="1">The sequence shown here is derived from an EMBL/GenBank/DDBJ whole genome shotgun (WGS) entry which is preliminary data.</text>
</comment>
<organism evidence="1 2">
    <name type="scientific">Naganishia vaughanmartiniae</name>
    <dbReference type="NCBI Taxonomy" id="1424756"/>
    <lineage>
        <taxon>Eukaryota</taxon>
        <taxon>Fungi</taxon>
        <taxon>Dikarya</taxon>
        <taxon>Basidiomycota</taxon>
        <taxon>Agaricomycotina</taxon>
        <taxon>Tremellomycetes</taxon>
        <taxon>Filobasidiales</taxon>
        <taxon>Filobasidiaceae</taxon>
        <taxon>Naganishia</taxon>
    </lineage>
</organism>
<gene>
    <name evidence="1" type="ORF">QFC22_005924</name>
</gene>
<protein>
    <submittedName>
        <fullName evidence="1">Uncharacterized protein</fullName>
    </submittedName>
</protein>
<name>A0ACC2WQD4_9TREE</name>